<feature type="region of interest" description="Disordered" evidence="1">
    <location>
        <begin position="13"/>
        <end position="37"/>
    </location>
</feature>
<gene>
    <name evidence="2" type="ORF">H8E41_10060</name>
</gene>
<dbReference type="Proteomes" id="UP000614424">
    <property type="component" value="Unassembled WGS sequence"/>
</dbReference>
<accession>A0A8J6NFY8</accession>
<organism evidence="2 3">
    <name type="scientific">Candidatus Desulfobia pelagia</name>
    <dbReference type="NCBI Taxonomy" id="2841692"/>
    <lineage>
        <taxon>Bacteria</taxon>
        <taxon>Pseudomonadati</taxon>
        <taxon>Thermodesulfobacteriota</taxon>
        <taxon>Desulfobulbia</taxon>
        <taxon>Desulfobulbales</taxon>
        <taxon>Desulfobulbaceae</taxon>
        <taxon>Candidatus Desulfobia</taxon>
    </lineage>
</organism>
<evidence type="ECO:0000313" key="2">
    <source>
        <dbReference type="EMBL" id="MBC8318238.1"/>
    </source>
</evidence>
<dbReference type="AlphaFoldDB" id="A0A8J6NFY8"/>
<dbReference type="EMBL" id="JACNJZ010000139">
    <property type="protein sequence ID" value="MBC8318238.1"/>
    <property type="molecule type" value="Genomic_DNA"/>
</dbReference>
<name>A0A8J6NFY8_9BACT</name>
<comment type="caution">
    <text evidence="2">The sequence shown here is derived from an EMBL/GenBank/DDBJ whole genome shotgun (WGS) entry which is preliminary data.</text>
</comment>
<protein>
    <submittedName>
        <fullName evidence="2">Uncharacterized protein</fullName>
    </submittedName>
</protein>
<evidence type="ECO:0000256" key="1">
    <source>
        <dbReference type="SAM" id="MobiDB-lite"/>
    </source>
</evidence>
<proteinExistence type="predicted"/>
<reference evidence="2 3" key="1">
    <citation type="submission" date="2020-08" db="EMBL/GenBank/DDBJ databases">
        <title>Bridging the membrane lipid divide: bacteria of the FCB group superphylum have the potential to synthesize archaeal ether lipids.</title>
        <authorList>
            <person name="Villanueva L."/>
            <person name="Von Meijenfeldt F.A.B."/>
            <person name="Westbye A.B."/>
            <person name="Yadav S."/>
            <person name="Hopmans E.C."/>
            <person name="Dutilh B.E."/>
            <person name="Sinninghe Damste J.S."/>
        </authorList>
    </citation>
    <scope>NUCLEOTIDE SEQUENCE [LARGE SCALE GENOMIC DNA]</scope>
    <source>
        <strain evidence="2">NIOZ-UU47</strain>
    </source>
</reference>
<evidence type="ECO:0000313" key="3">
    <source>
        <dbReference type="Proteomes" id="UP000614424"/>
    </source>
</evidence>
<sequence>MYKIENPLDKAMTGMDQASSSYGSMTKDIPANRDPGPSAFGTLNAGVSGAKAGEYIGGLLAPASLVPAGVGTTAGMGAGVGLMSAGVPAAVASTMGSIAPAAAAAGPPGWAIGAALGIGAYLFS</sequence>